<protein>
    <submittedName>
        <fullName evidence="2">Uncharacterized protein</fullName>
    </submittedName>
</protein>
<name>A0A9P8RIU5_9PEZI</name>
<organism evidence="2 3">
    <name type="scientific">Truncatella angustata</name>
    <dbReference type="NCBI Taxonomy" id="152316"/>
    <lineage>
        <taxon>Eukaryota</taxon>
        <taxon>Fungi</taxon>
        <taxon>Dikarya</taxon>
        <taxon>Ascomycota</taxon>
        <taxon>Pezizomycotina</taxon>
        <taxon>Sordariomycetes</taxon>
        <taxon>Xylariomycetidae</taxon>
        <taxon>Amphisphaeriales</taxon>
        <taxon>Sporocadaceae</taxon>
        <taxon>Truncatella</taxon>
    </lineage>
</organism>
<dbReference type="EMBL" id="JAGPXC010000009">
    <property type="protein sequence ID" value="KAH6646839.1"/>
    <property type="molecule type" value="Genomic_DNA"/>
</dbReference>
<evidence type="ECO:0000313" key="2">
    <source>
        <dbReference type="EMBL" id="KAH6646839.1"/>
    </source>
</evidence>
<gene>
    <name evidence="2" type="ORF">BKA67DRAFT_663213</name>
</gene>
<feature type="region of interest" description="Disordered" evidence="1">
    <location>
        <begin position="68"/>
        <end position="132"/>
    </location>
</feature>
<proteinExistence type="predicted"/>
<sequence>MGIVLARQVSVKLWEKCEGAPSDFDDVWNDEEFMALATDGLSALLQNKVFTPLVNDCFRKLANTNAHGRAGESASSSTIQPCDSTNSWNESPDNPKKRADKPKKRVDNSKKRADNSKKRADDSKKRADNSKKCEDEIRSLAEQCIKDPVLFFPQQDIKGVAREDYAYSLYSYIEKSDKDPSQDYEKTKTRSTNLGNAGKRYNQYTEAFRDSGILFVLPTYENLSFYEKRPLNRSFDKHIQKIQSTLASENGLVSVSDSGLLSLDIFRKAGELLTSIGKDRAKEFAANTTFVCGGTQPAGRSSLKRKRGCQSANRREGNQSDATGMVQVPSPSGVSLTVFSSDCLGTSLLDNNTAAYAGSSDTRETACTAQRPLSPLVSDQWQTAWPLAPAEETYVGINDWDMDTANFDLWNIYNAGGAALLV</sequence>
<feature type="compositionally biased region" description="Polar residues" evidence="1">
    <location>
        <begin position="73"/>
        <end position="92"/>
    </location>
</feature>
<dbReference type="AlphaFoldDB" id="A0A9P8RIU5"/>
<dbReference type="RefSeq" id="XP_045953353.1">
    <property type="nucleotide sequence ID" value="XM_046108144.1"/>
</dbReference>
<reference evidence="2" key="1">
    <citation type="journal article" date="2021" name="Nat. Commun.">
        <title>Genetic determinants of endophytism in the Arabidopsis root mycobiome.</title>
        <authorList>
            <person name="Mesny F."/>
            <person name="Miyauchi S."/>
            <person name="Thiergart T."/>
            <person name="Pickel B."/>
            <person name="Atanasova L."/>
            <person name="Karlsson M."/>
            <person name="Huettel B."/>
            <person name="Barry K.W."/>
            <person name="Haridas S."/>
            <person name="Chen C."/>
            <person name="Bauer D."/>
            <person name="Andreopoulos W."/>
            <person name="Pangilinan J."/>
            <person name="LaButti K."/>
            <person name="Riley R."/>
            <person name="Lipzen A."/>
            <person name="Clum A."/>
            <person name="Drula E."/>
            <person name="Henrissat B."/>
            <person name="Kohler A."/>
            <person name="Grigoriev I.V."/>
            <person name="Martin F.M."/>
            <person name="Hacquard S."/>
        </authorList>
    </citation>
    <scope>NUCLEOTIDE SEQUENCE</scope>
    <source>
        <strain evidence="2">MPI-SDFR-AT-0073</strain>
    </source>
</reference>
<accession>A0A9P8RIU5</accession>
<feature type="compositionally biased region" description="Basic and acidic residues" evidence="1">
    <location>
        <begin position="105"/>
        <end position="132"/>
    </location>
</feature>
<dbReference type="GeneID" id="70137035"/>
<comment type="caution">
    <text evidence="2">The sequence shown here is derived from an EMBL/GenBank/DDBJ whole genome shotgun (WGS) entry which is preliminary data.</text>
</comment>
<dbReference type="Proteomes" id="UP000758603">
    <property type="component" value="Unassembled WGS sequence"/>
</dbReference>
<feature type="region of interest" description="Disordered" evidence="1">
    <location>
        <begin position="296"/>
        <end position="327"/>
    </location>
</feature>
<keyword evidence="3" id="KW-1185">Reference proteome</keyword>
<evidence type="ECO:0000256" key="1">
    <source>
        <dbReference type="SAM" id="MobiDB-lite"/>
    </source>
</evidence>
<evidence type="ECO:0000313" key="3">
    <source>
        <dbReference type="Proteomes" id="UP000758603"/>
    </source>
</evidence>